<protein>
    <submittedName>
        <fullName evidence="2">Uncharacterized protein</fullName>
    </submittedName>
</protein>
<dbReference type="Proteomes" id="UP000092555">
    <property type="component" value="Unassembled WGS sequence"/>
</dbReference>
<feature type="region of interest" description="Disordered" evidence="1">
    <location>
        <begin position="66"/>
        <end position="90"/>
    </location>
</feature>
<evidence type="ECO:0000313" key="3">
    <source>
        <dbReference type="Proteomes" id="UP000092555"/>
    </source>
</evidence>
<gene>
    <name evidence="2" type="ORF">METBIDRAFT_206354</name>
</gene>
<evidence type="ECO:0000313" key="2">
    <source>
        <dbReference type="EMBL" id="OBA20822.1"/>
    </source>
</evidence>
<feature type="region of interest" description="Disordered" evidence="1">
    <location>
        <begin position="142"/>
        <end position="176"/>
    </location>
</feature>
<reference evidence="2 3" key="1">
    <citation type="submission" date="2016-05" db="EMBL/GenBank/DDBJ databases">
        <title>Comparative genomics of biotechnologically important yeasts.</title>
        <authorList>
            <consortium name="DOE Joint Genome Institute"/>
            <person name="Riley R."/>
            <person name="Haridas S."/>
            <person name="Wolfe K.H."/>
            <person name="Lopes M.R."/>
            <person name="Hittinger C.T."/>
            <person name="Goker M."/>
            <person name="Salamov A."/>
            <person name="Wisecaver J."/>
            <person name="Long T.M."/>
            <person name="Aerts A.L."/>
            <person name="Barry K."/>
            <person name="Choi C."/>
            <person name="Clum A."/>
            <person name="Coughlan A.Y."/>
            <person name="Deshpande S."/>
            <person name="Douglass A.P."/>
            <person name="Hanson S.J."/>
            <person name="Klenk H.-P."/>
            <person name="LaButti K."/>
            <person name="Lapidus A."/>
            <person name="Lindquist E."/>
            <person name="Lipzen A."/>
            <person name="Meier-kolthoff J.P."/>
            <person name="Ohm R.A."/>
            <person name="Otillar R.P."/>
            <person name="Pangilinan J."/>
            <person name="Peng Y."/>
            <person name="Rokas A."/>
            <person name="Rosa C.A."/>
            <person name="Scheuner C."/>
            <person name="Sibirny A.A."/>
            <person name="Slot J.C."/>
            <person name="Stielow J.B."/>
            <person name="Sun H."/>
            <person name="Kurtzman C.P."/>
            <person name="Blackwell M."/>
            <person name="Grigoriev I.V."/>
            <person name="Jeffries T.W."/>
        </authorList>
    </citation>
    <scope>NUCLEOTIDE SEQUENCE [LARGE SCALE GENOMIC DNA]</scope>
    <source>
        <strain evidence="2 3">NRRL YB-4993</strain>
    </source>
</reference>
<comment type="caution">
    <text evidence="2">The sequence shown here is derived from an EMBL/GenBank/DDBJ whole genome shotgun (WGS) entry which is preliminary data.</text>
</comment>
<dbReference type="RefSeq" id="XP_018711344.1">
    <property type="nucleotide sequence ID" value="XM_018854991.1"/>
</dbReference>
<sequence>MRSAACGMSSRPTCIQKQGRGQRPLGFISARHAGPAENCLRHDCGAGAPAHGQRPIKEMRRMEPGRKQTRGSHVRATFHPATAPRPGPGGARLRHAVVCVEKPQCLEFGAFIVRRAYSSACPYKAFFFSSLKREVDIFRAPRDKAHGPGSGLRAPADFTTPTRPETASPLGARMRQSPAPMDVSFCGGDRLF</sequence>
<keyword evidence="3" id="KW-1185">Reference proteome</keyword>
<organism evidence="2 3">
    <name type="scientific">Metschnikowia bicuspidata var. bicuspidata NRRL YB-4993</name>
    <dbReference type="NCBI Taxonomy" id="869754"/>
    <lineage>
        <taxon>Eukaryota</taxon>
        <taxon>Fungi</taxon>
        <taxon>Dikarya</taxon>
        <taxon>Ascomycota</taxon>
        <taxon>Saccharomycotina</taxon>
        <taxon>Pichiomycetes</taxon>
        <taxon>Metschnikowiaceae</taxon>
        <taxon>Metschnikowia</taxon>
    </lineage>
</organism>
<evidence type="ECO:0000256" key="1">
    <source>
        <dbReference type="SAM" id="MobiDB-lite"/>
    </source>
</evidence>
<accession>A0A1A0HAB9</accession>
<dbReference type="EMBL" id="LXTC01000004">
    <property type="protein sequence ID" value="OBA20822.1"/>
    <property type="molecule type" value="Genomic_DNA"/>
</dbReference>
<dbReference type="GeneID" id="30027967"/>
<name>A0A1A0HAB9_9ASCO</name>
<proteinExistence type="predicted"/>
<feature type="region of interest" description="Disordered" evidence="1">
    <location>
        <begin position="1"/>
        <end position="21"/>
    </location>
</feature>
<dbReference type="AlphaFoldDB" id="A0A1A0HAB9"/>